<dbReference type="AlphaFoldDB" id="A0ABD2Q4F5"/>
<evidence type="ECO:0008006" key="3">
    <source>
        <dbReference type="Google" id="ProtNLM"/>
    </source>
</evidence>
<dbReference type="EMBL" id="JBJKFK010001451">
    <property type="protein sequence ID" value="KAL3313056.1"/>
    <property type="molecule type" value="Genomic_DNA"/>
</dbReference>
<accession>A0ABD2Q4F5</accession>
<gene>
    <name evidence="1" type="ORF">Ciccas_008345</name>
</gene>
<organism evidence="1 2">
    <name type="scientific">Cichlidogyrus casuarinus</name>
    <dbReference type="NCBI Taxonomy" id="1844966"/>
    <lineage>
        <taxon>Eukaryota</taxon>
        <taxon>Metazoa</taxon>
        <taxon>Spiralia</taxon>
        <taxon>Lophotrochozoa</taxon>
        <taxon>Platyhelminthes</taxon>
        <taxon>Monogenea</taxon>
        <taxon>Monopisthocotylea</taxon>
        <taxon>Dactylogyridea</taxon>
        <taxon>Ancyrocephalidae</taxon>
        <taxon>Cichlidogyrus</taxon>
    </lineage>
</organism>
<evidence type="ECO:0000313" key="1">
    <source>
        <dbReference type="EMBL" id="KAL3313056.1"/>
    </source>
</evidence>
<protein>
    <recommendedName>
        <fullName evidence="3">SEA domain-containing protein</fullName>
    </recommendedName>
</protein>
<name>A0ABD2Q4F5_9PLAT</name>
<evidence type="ECO:0000313" key="2">
    <source>
        <dbReference type="Proteomes" id="UP001626550"/>
    </source>
</evidence>
<comment type="caution">
    <text evidence="1">The sequence shown here is derived from an EMBL/GenBank/DDBJ whole genome shotgun (WGS) entry which is preliminary data.</text>
</comment>
<keyword evidence="2" id="KW-1185">Reference proteome</keyword>
<dbReference type="Proteomes" id="UP001626550">
    <property type="component" value="Unassembled WGS sequence"/>
</dbReference>
<sequence length="117" mass="12614">LEVASVQATLIFYSCRVNQYSQVGSANVYAKVTVNVQGLNNQGLQVTPANALPVLQNTIRQIATQAQFAAYLDTSTVVSSGFYFDITDITVQSIGTATQVSSTSLLLIYKLFENQLG</sequence>
<proteinExistence type="predicted"/>
<reference evidence="1 2" key="1">
    <citation type="submission" date="2024-11" db="EMBL/GenBank/DDBJ databases">
        <title>Adaptive evolution of stress response genes in parasites aligns with host niche diversity.</title>
        <authorList>
            <person name="Hahn C."/>
            <person name="Resl P."/>
        </authorList>
    </citation>
    <scope>NUCLEOTIDE SEQUENCE [LARGE SCALE GENOMIC DNA]</scope>
    <source>
        <strain evidence="1">EGGRZ-B1_66</strain>
        <tissue evidence="1">Body</tissue>
    </source>
</reference>
<feature type="non-terminal residue" evidence="1">
    <location>
        <position position="1"/>
    </location>
</feature>